<keyword evidence="4" id="KW-0732">Signal</keyword>
<evidence type="ECO:0000313" key="8">
    <source>
        <dbReference type="Proteomes" id="UP001149090"/>
    </source>
</evidence>
<proteinExistence type="inferred from homology"/>
<dbReference type="CDD" id="cd02248">
    <property type="entry name" value="Peptidase_C1A"/>
    <property type="match status" value="1"/>
</dbReference>
<dbReference type="GO" id="GO:0006508">
    <property type="term" value="P:proteolysis"/>
    <property type="evidence" value="ECO:0007669"/>
    <property type="project" value="UniProtKB-KW"/>
</dbReference>
<evidence type="ECO:0000256" key="4">
    <source>
        <dbReference type="SAM" id="SignalP"/>
    </source>
</evidence>
<dbReference type="OrthoDB" id="10253408at2759"/>
<evidence type="ECO:0000259" key="6">
    <source>
        <dbReference type="SMART" id="SM00848"/>
    </source>
</evidence>
<organism evidence="7 8">
    <name type="scientific">Anaeramoeba ignava</name>
    <name type="common">Anaerobic marine amoeba</name>
    <dbReference type="NCBI Taxonomy" id="1746090"/>
    <lineage>
        <taxon>Eukaryota</taxon>
        <taxon>Metamonada</taxon>
        <taxon>Anaeramoebidae</taxon>
        <taxon>Anaeramoeba</taxon>
    </lineage>
</organism>
<protein>
    <submittedName>
        <fullName evidence="7">Cysteine protease rdl2-related</fullName>
    </submittedName>
</protein>
<dbReference type="SUPFAM" id="SSF54001">
    <property type="entry name" value="Cysteine proteinases"/>
    <property type="match status" value="1"/>
</dbReference>
<comment type="similarity">
    <text evidence="1">Belongs to the peptidase C1 family.</text>
</comment>
<reference evidence="7" key="1">
    <citation type="submission" date="2022-10" db="EMBL/GenBank/DDBJ databases">
        <title>Novel sulphate-reducing endosymbionts in the free-living metamonad Anaeramoeba.</title>
        <authorList>
            <person name="Jerlstrom-Hultqvist J."/>
            <person name="Cepicka I."/>
            <person name="Gallot-Lavallee L."/>
            <person name="Salas-Leiva D."/>
            <person name="Curtis B.A."/>
            <person name="Zahonova K."/>
            <person name="Pipaliya S."/>
            <person name="Dacks J."/>
            <person name="Roger A.J."/>
        </authorList>
    </citation>
    <scope>NUCLEOTIDE SEQUENCE</scope>
    <source>
        <strain evidence="7">BMAN</strain>
    </source>
</reference>
<dbReference type="SMART" id="SM00645">
    <property type="entry name" value="Pept_C1"/>
    <property type="match status" value="1"/>
</dbReference>
<dbReference type="InterPro" id="IPR013201">
    <property type="entry name" value="Prot_inhib_I29"/>
</dbReference>
<dbReference type="SMART" id="SM00848">
    <property type="entry name" value="Inhibitor_I29"/>
    <property type="match status" value="1"/>
</dbReference>
<dbReference type="PROSITE" id="PS00640">
    <property type="entry name" value="THIOL_PROTEASE_ASN"/>
    <property type="match status" value="1"/>
</dbReference>
<evidence type="ECO:0000259" key="5">
    <source>
        <dbReference type="SMART" id="SM00645"/>
    </source>
</evidence>
<dbReference type="InterPro" id="IPR038765">
    <property type="entry name" value="Papain-like_cys_pep_sf"/>
</dbReference>
<evidence type="ECO:0000256" key="1">
    <source>
        <dbReference type="ARBA" id="ARBA00008455"/>
    </source>
</evidence>
<dbReference type="Proteomes" id="UP001149090">
    <property type="component" value="Unassembled WGS sequence"/>
</dbReference>
<evidence type="ECO:0000256" key="2">
    <source>
        <dbReference type="ARBA" id="ARBA00023157"/>
    </source>
</evidence>
<evidence type="ECO:0000313" key="7">
    <source>
        <dbReference type="EMBL" id="KAJ5080558.1"/>
    </source>
</evidence>
<dbReference type="Pfam" id="PF00112">
    <property type="entry name" value="Peptidase_C1"/>
    <property type="match status" value="1"/>
</dbReference>
<dbReference type="PROSITE" id="PS00639">
    <property type="entry name" value="THIOL_PROTEASE_HIS"/>
    <property type="match status" value="1"/>
</dbReference>
<dbReference type="EMBL" id="JAPDFW010000008">
    <property type="protein sequence ID" value="KAJ5080558.1"/>
    <property type="molecule type" value="Genomic_DNA"/>
</dbReference>
<accession>A0A9Q0M008</accession>
<feature type="signal peptide" evidence="4">
    <location>
        <begin position="1"/>
        <end position="18"/>
    </location>
</feature>
<keyword evidence="2" id="KW-1015">Disulfide bond</keyword>
<dbReference type="Pfam" id="PF08246">
    <property type="entry name" value="Inhibitor_I29"/>
    <property type="match status" value="1"/>
</dbReference>
<keyword evidence="7" id="KW-0645">Protease</keyword>
<dbReference type="InterPro" id="IPR025660">
    <property type="entry name" value="Pept_his_AS"/>
</dbReference>
<gene>
    <name evidence="7" type="ORF">M0811_14003</name>
</gene>
<dbReference type="InterPro" id="IPR025661">
    <property type="entry name" value="Pept_asp_AS"/>
</dbReference>
<feature type="domain" description="Cathepsin propeptide inhibitor" evidence="6">
    <location>
        <begin position="170"/>
        <end position="226"/>
    </location>
</feature>
<dbReference type="InterPro" id="IPR000668">
    <property type="entry name" value="Peptidase_C1A_C"/>
</dbReference>
<dbReference type="PANTHER" id="PTHR12411">
    <property type="entry name" value="CYSTEINE PROTEASE FAMILY C1-RELATED"/>
    <property type="match status" value="1"/>
</dbReference>
<dbReference type="OMA" id="HEFNEMR"/>
<feature type="domain" description="Peptidase C1A papain C-terminal" evidence="5">
    <location>
        <begin position="252"/>
        <end position="462"/>
    </location>
</feature>
<dbReference type="Gene3D" id="3.90.70.10">
    <property type="entry name" value="Cysteine proteinases"/>
    <property type="match status" value="1"/>
</dbReference>
<dbReference type="GO" id="GO:0008234">
    <property type="term" value="F:cysteine-type peptidase activity"/>
    <property type="evidence" value="ECO:0007669"/>
    <property type="project" value="InterPro"/>
</dbReference>
<feature type="region of interest" description="Disordered" evidence="3">
    <location>
        <begin position="61"/>
        <end position="87"/>
    </location>
</feature>
<keyword evidence="8" id="KW-1185">Reference proteome</keyword>
<dbReference type="AlphaFoldDB" id="A0A9Q0M008"/>
<keyword evidence="7" id="KW-0378">Hydrolase</keyword>
<comment type="caution">
    <text evidence="7">The sequence shown here is derived from an EMBL/GenBank/DDBJ whole genome shotgun (WGS) entry which is preliminary data.</text>
</comment>
<sequence>MKFLFLFLFFLIVTIVISQDQLPKQQRKEIGKTFEREKLEFRKFEEFEKQELRKRTGKKFEEQERRRFRRRNPERNDEEKGFGKGFGRELKSFNEDEEECPFYGGKKQRRGFKENQENGFGNGFGKGFGRRFKDFDDSENFPKMRSQYAPRFGMLHSQEPLTEVIIKNLFQRFMTVFKKDYLEDEYEHRYQIFKENVLRIKESNENPEIKHKLSINKFADLTNAEYQSLYLKPIKISETNKIGVYKNTNKPKDAIVDWRKEGVVTPVKNEGSECSMSLALSIAGSVESYHAIKVGELTALSEQELIDCVLGCFGGTFAEGFEFVETNGLCSAGDYPVTNQKGTCKNGSCQAVTKIGGYVQITEGDENSMANACAQYGPLSAAIDASHFSFQVYTGGVYYEADCSSTELDHAVVVVGYGVDQDQNYWIVKNSWGVDWGLDGYIWMSKDRNNNCGIASSTFYVTGV</sequence>
<dbReference type="FunFam" id="3.90.70.10:FF:000332">
    <property type="entry name" value="Cathepsin L1"/>
    <property type="match status" value="1"/>
</dbReference>
<feature type="chain" id="PRO_5040249121" evidence="4">
    <location>
        <begin position="19"/>
        <end position="464"/>
    </location>
</feature>
<dbReference type="InterPro" id="IPR013128">
    <property type="entry name" value="Peptidase_C1A"/>
</dbReference>
<evidence type="ECO:0000256" key="3">
    <source>
        <dbReference type="SAM" id="MobiDB-lite"/>
    </source>
</evidence>
<dbReference type="InterPro" id="IPR039417">
    <property type="entry name" value="Peptidase_C1A_papain-like"/>
</dbReference>
<name>A0A9Q0M008_ANAIG</name>